<dbReference type="EMBL" id="RCCP01000003">
    <property type="protein sequence ID" value="RLJ86814.1"/>
    <property type="molecule type" value="Genomic_DNA"/>
</dbReference>
<comment type="caution">
    <text evidence="11">The sequence shown here is derived from an EMBL/GenBank/DDBJ whole genome shotgun (WGS) entry which is preliminary data.</text>
</comment>
<dbReference type="GO" id="GO:0008113">
    <property type="term" value="F:peptide-methionine (S)-S-oxide reductase activity"/>
    <property type="evidence" value="ECO:0007669"/>
    <property type="project" value="UniProtKB-UniRule"/>
</dbReference>
<dbReference type="InterPro" id="IPR002569">
    <property type="entry name" value="Met_Sox_Rdtase_MsrA_dom"/>
</dbReference>
<feature type="signal peptide" evidence="9">
    <location>
        <begin position="1"/>
        <end position="21"/>
    </location>
</feature>
<dbReference type="HAMAP" id="MF_01401">
    <property type="entry name" value="MsrA"/>
    <property type="match status" value="1"/>
</dbReference>
<accession>A0A497YET7</accession>
<feature type="active site" evidence="7">
    <location>
        <position position="63"/>
    </location>
</feature>
<feature type="chain" id="PRO_5019785450" description="Peptide methionine sulfoxide reductase MsrA" evidence="9">
    <location>
        <begin position="22"/>
        <end position="370"/>
    </location>
</feature>
<feature type="region of interest" description="Disordered" evidence="8">
    <location>
        <begin position="25"/>
        <end position="46"/>
    </location>
</feature>
<keyword evidence="3" id="KW-0511">Multifunctional enzyme</keyword>
<dbReference type="OrthoDB" id="4174719at2"/>
<proteinExistence type="inferred from homology"/>
<dbReference type="Proteomes" id="UP000280791">
    <property type="component" value="Unassembled WGS sequence"/>
</dbReference>
<dbReference type="PANTHER" id="PTHR42799:SF2">
    <property type="entry name" value="MITOCHONDRIAL PEPTIDE METHIONINE SULFOXIDE REDUCTASE"/>
    <property type="match status" value="1"/>
</dbReference>
<keyword evidence="2 7" id="KW-0560">Oxidoreductase</keyword>
<dbReference type="GO" id="GO:0005737">
    <property type="term" value="C:cytoplasm"/>
    <property type="evidence" value="ECO:0007669"/>
    <property type="project" value="TreeGrafter"/>
</dbReference>
<evidence type="ECO:0000256" key="7">
    <source>
        <dbReference type="HAMAP-Rule" id="MF_01401"/>
    </source>
</evidence>
<reference evidence="11 12" key="1">
    <citation type="submission" date="2018-10" db="EMBL/GenBank/DDBJ databases">
        <title>Genomic Encyclopedia of Type Strains, Phase IV (KMG-IV): sequencing the most valuable type-strain genomes for metagenomic binning, comparative biology and taxonomic classification.</title>
        <authorList>
            <person name="Goeker M."/>
        </authorList>
    </citation>
    <scope>NUCLEOTIDE SEQUENCE [LARGE SCALE GENOMIC DNA]</scope>
    <source>
        <strain evidence="11 12">DSM 20549</strain>
    </source>
</reference>
<dbReference type="GO" id="GO:0033743">
    <property type="term" value="F:peptide-methionine (R)-S-oxide reductase activity"/>
    <property type="evidence" value="ECO:0007669"/>
    <property type="project" value="UniProtKB-EC"/>
</dbReference>
<dbReference type="FunFam" id="2.170.150.20:FF:000003">
    <property type="entry name" value="Peptide methionine sulfoxide reductase MsrB"/>
    <property type="match status" value="1"/>
</dbReference>
<keyword evidence="12" id="KW-1185">Reference proteome</keyword>
<organism evidence="11 12">
    <name type="scientific">Planococcus citreus</name>
    <dbReference type="NCBI Taxonomy" id="1373"/>
    <lineage>
        <taxon>Bacteria</taxon>
        <taxon>Bacillati</taxon>
        <taxon>Bacillota</taxon>
        <taxon>Bacilli</taxon>
        <taxon>Bacillales</taxon>
        <taxon>Caryophanaceae</taxon>
        <taxon>Planococcus</taxon>
    </lineage>
</organism>
<dbReference type="NCBIfam" id="TIGR00401">
    <property type="entry name" value="msrA"/>
    <property type="match status" value="1"/>
</dbReference>
<name>A0A497YET7_9BACL</name>
<dbReference type="SUPFAM" id="SSF55068">
    <property type="entry name" value="Peptide methionine sulfoxide reductase"/>
    <property type="match status" value="1"/>
</dbReference>
<evidence type="ECO:0000256" key="2">
    <source>
        <dbReference type="ARBA" id="ARBA00023002"/>
    </source>
</evidence>
<comment type="catalytic activity">
    <reaction evidence="4 7">
        <text>L-methionyl-[protein] + [thioredoxin]-disulfide + H2O = L-methionyl-(S)-S-oxide-[protein] + [thioredoxin]-dithiol</text>
        <dbReference type="Rhea" id="RHEA:14217"/>
        <dbReference type="Rhea" id="RHEA-COMP:10698"/>
        <dbReference type="Rhea" id="RHEA-COMP:10700"/>
        <dbReference type="Rhea" id="RHEA-COMP:12313"/>
        <dbReference type="Rhea" id="RHEA-COMP:12315"/>
        <dbReference type="ChEBI" id="CHEBI:15377"/>
        <dbReference type="ChEBI" id="CHEBI:16044"/>
        <dbReference type="ChEBI" id="CHEBI:29950"/>
        <dbReference type="ChEBI" id="CHEBI:44120"/>
        <dbReference type="ChEBI" id="CHEBI:50058"/>
        <dbReference type="EC" id="1.8.4.11"/>
    </reaction>
</comment>
<dbReference type="InterPro" id="IPR036509">
    <property type="entry name" value="Met_Sox_Rdtase_MsrA_sf"/>
</dbReference>
<dbReference type="InterPro" id="IPR002579">
    <property type="entry name" value="Met_Sox_Rdtase_MsrB_dom"/>
</dbReference>
<dbReference type="SUPFAM" id="SSF51316">
    <property type="entry name" value="Mss4-like"/>
    <property type="match status" value="1"/>
</dbReference>
<evidence type="ECO:0000256" key="4">
    <source>
        <dbReference type="ARBA" id="ARBA00047806"/>
    </source>
</evidence>
<gene>
    <name evidence="7" type="primary">msrA</name>
    <name evidence="11" type="ORF">DFR62_2417</name>
</gene>
<evidence type="ECO:0000256" key="1">
    <source>
        <dbReference type="ARBA" id="ARBA00007174"/>
    </source>
</evidence>
<comment type="catalytic activity">
    <reaction evidence="6 7">
        <text>[thioredoxin]-disulfide + L-methionine + H2O = L-methionine (S)-S-oxide + [thioredoxin]-dithiol</text>
        <dbReference type="Rhea" id="RHEA:19993"/>
        <dbReference type="Rhea" id="RHEA-COMP:10698"/>
        <dbReference type="Rhea" id="RHEA-COMP:10700"/>
        <dbReference type="ChEBI" id="CHEBI:15377"/>
        <dbReference type="ChEBI" id="CHEBI:29950"/>
        <dbReference type="ChEBI" id="CHEBI:50058"/>
        <dbReference type="ChEBI" id="CHEBI:57844"/>
        <dbReference type="ChEBI" id="CHEBI:58772"/>
        <dbReference type="EC" id="1.8.4.11"/>
    </reaction>
</comment>
<dbReference type="PANTHER" id="PTHR42799">
    <property type="entry name" value="MITOCHONDRIAL PEPTIDE METHIONINE SULFOXIDE REDUCTASE"/>
    <property type="match status" value="1"/>
</dbReference>
<evidence type="ECO:0000256" key="8">
    <source>
        <dbReference type="SAM" id="MobiDB-lite"/>
    </source>
</evidence>
<sequence>MKQYFLPLLLLLLLAGCSSEAVTDSTTASSSSSSSESRFPDNPNEELEFDTENLEDIWFAGGCFWGVEAYMARIYGVYEVTSGYAGGTIEDPTYEEVLTGDTGYAETVHLRYDPERVSLEELLDRYFLIIDPTLVDQQGNDRGNQYRTAIFYDDPSAVAAIDEAIADEQKKYDKPIVTEVEPMTNYYLAENYHQDYLEKNPDGYCHVDFTSLEDQEVPQLIDPADYPKPDEEEIREMLTDEQYRVTQEDGTETAFDNEYDGFYEPGIYVDIVTGEPLFSSKDKYDSKTGWPSFTKPIDPAVVTEHDDLSLFGMQTEIRSRAGDSHLGHVFEDGPEDAGGLRYCMNSAALRFVPLEEMETQGYGYLTDKVN</sequence>
<evidence type="ECO:0000259" key="10">
    <source>
        <dbReference type="PROSITE" id="PS51790"/>
    </source>
</evidence>
<dbReference type="NCBIfam" id="TIGR00357">
    <property type="entry name" value="peptide-methionine (R)-S-oxide reductase MsrB"/>
    <property type="match status" value="1"/>
</dbReference>
<dbReference type="EC" id="1.8.4.11" evidence="7"/>
<keyword evidence="9" id="KW-0732">Signal</keyword>
<comment type="function">
    <text evidence="7">Has an important function as a repair enzyme for proteins that have been inactivated by oxidation. Catalyzes the reversible oxidation-reduction of methionine sulfoxide in proteins to methionine.</text>
</comment>
<evidence type="ECO:0000313" key="11">
    <source>
        <dbReference type="EMBL" id="RLJ86814.1"/>
    </source>
</evidence>
<dbReference type="Pfam" id="PF01641">
    <property type="entry name" value="SelR"/>
    <property type="match status" value="1"/>
</dbReference>
<feature type="compositionally biased region" description="Low complexity" evidence="8">
    <location>
        <begin position="25"/>
        <end position="37"/>
    </location>
</feature>
<dbReference type="AlphaFoldDB" id="A0A497YET7"/>
<dbReference type="Pfam" id="PF01625">
    <property type="entry name" value="PMSR"/>
    <property type="match status" value="1"/>
</dbReference>
<evidence type="ECO:0000256" key="3">
    <source>
        <dbReference type="ARBA" id="ARBA00023268"/>
    </source>
</evidence>
<evidence type="ECO:0000256" key="9">
    <source>
        <dbReference type="SAM" id="SignalP"/>
    </source>
</evidence>
<dbReference type="GO" id="GO:0033744">
    <property type="term" value="F:L-methionine:thioredoxin-disulfide S-oxidoreductase activity"/>
    <property type="evidence" value="ECO:0007669"/>
    <property type="project" value="RHEA"/>
</dbReference>
<feature type="domain" description="MsrB" evidence="10">
    <location>
        <begin position="231"/>
        <end position="354"/>
    </location>
</feature>
<evidence type="ECO:0000313" key="12">
    <source>
        <dbReference type="Proteomes" id="UP000280791"/>
    </source>
</evidence>
<comment type="catalytic activity">
    <reaction evidence="5">
        <text>L-methionyl-[protein] + [thioredoxin]-disulfide + H2O = L-methionyl-(R)-S-oxide-[protein] + [thioredoxin]-dithiol</text>
        <dbReference type="Rhea" id="RHEA:24164"/>
        <dbReference type="Rhea" id="RHEA-COMP:10698"/>
        <dbReference type="Rhea" id="RHEA-COMP:10700"/>
        <dbReference type="Rhea" id="RHEA-COMP:12313"/>
        <dbReference type="Rhea" id="RHEA-COMP:12314"/>
        <dbReference type="ChEBI" id="CHEBI:15377"/>
        <dbReference type="ChEBI" id="CHEBI:16044"/>
        <dbReference type="ChEBI" id="CHEBI:29950"/>
        <dbReference type="ChEBI" id="CHEBI:45764"/>
        <dbReference type="ChEBI" id="CHEBI:50058"/>
        <dbReference type="EC" id="1.8.4.12"/>
    </reaction>
</comment>
<dbReference type="PROSITE" id="PS51790">
    <property type="entry name" value="MSRB"/>
    <property type="match status" value="1"/>
</dbReference>
<evidence type="ECO:0000256" key="6">
    <source>
        <dbReference type="ARBA" id="ARBA00048782"/>
    </source>
</evidence>
<dbReference type="Gene3D" id="3.30.1060.10">
    <property type="entry name" value="Peptide methionine sulphoxide reductase MsrA"/>
    <property type="match status" value="1"/>
</dbReference>
<dbReference type="InterPro" id="IPR011057">
    <property type="entry name" value="Mss4-like_sf"/>
</dbReference>
<evidence type="ECO:0000256" key="5">
    <source>
        <dbReference type="ARBA" id="ARBA00048488"/>
    </source>
</evidence>
<dbReference type="GO" id="GO:0034599">
    <property type="term" value="P:cellular response to oxidative stress"/>
    <property type="evidence" value="ECO:0007669"/>
    <property type="project" value="TreeGrafter"/>
</dbReference>
<dbReference type="Gene3D" id="2.170.150.20">
    <property type="entry name" value="Peptide methionine sulfoxide reductase"/>
    <property type="match status" value="1"/>
</dbReference>
<dbReference type="RefSeq" id="WP_121300553.1">
    <property type="nucleotide sequence ID" value="NZ_QBEW01000085.1"/>
</dbReference>
<comment type="similarity">
    <text evidence="7">Belongs to the MsrA Met sulfoxide reductase family.</text>
</comment>
<protein>
    <recommendedName>
        <fullName evidence="7">Peptide methionine sulfoxide reductase MsrA</fullName>
        <shortName evidence="7">Protein-methionine-S-oxide reductase</shortName>
        <ecNumber evidence="7">1.8.4.11</ecNumber>
    </recommendedName>
    <alternativeName>
        <fullName evidence="7">Peptide-methionine (S)-S-oxide reductase</fullName>
        <shortName evidence="7">Peptide Met(O) reductase</shortName>
    </alternativeName>
</protein>
<dbReference type="PROSITE" id="PS51257">
    <property type="entry name" value="PROKAR_LIPOPROTEIN"/>
    <property type="match status" value="1"/>
</dbReference>
<dbReference type="InterPro" id="IPR050162">
    <property type="entry name" value="MsrA_MetSO_reductase"/>
</dbReference>
<comment type="similarity">
    <text evidence="1">Belongs to the MsrB Met sulfoxide reductase family.</text>
</comment>